<reference evidence="3" key="1">
    <citation type="submission" date="2015-09" db="EMBL/GenBank/DDBJ databases">
        <title>De novo assembly of Pectinophora gossypiella (Pink Bollworm) gut transcriptome.</title>
        <authorList>
            <person name="Tassone E.E."/>
        </authorList>
    </citation>
    <scope>NUCLEOTIDE SEQUENCE</scope>
</reference>
<dbReference type="InterPro" id="IPR000884">
    <property type="entry name" value="TSP1_rpt"/>
</dbReference>
<keyword evidence="1" id="KW-0732">Signal</keyword>
<dbReference type="PROSITE" id="PS50900">
    <property type="entry name" value="PLAC"/>
    <property type="match status" value="1"/>
</dbReference>
<gene>
    <name evidence="3" type="ORF">g.2579</name>
</gene>
<dbReference type="PROSITE" id="PS50092">
    <property type="entry name" value="TSP1"/>
    <property type="match status" value="1"/>
</dbReference>
<dbReference type="OrthoDB" id="5781878at2759"/>
<organism evidence="3">
    <name type="scientific">Pectinophora gossypiella</name>
    <name type="common">Cotton pink bollworm</name>
    <name type="synonym">Depressaria gossypiella</name>
    <dbReference type="NCBI Taxonomy" id="13191"/>
    <lineage>
        <taxon>Eukaryota</taxon>
        <taxon>Metazoa</taxon>
        <taxon>Ecdysozoa</taxon>
        <taxon>Arthropoda</taxon>
        <taxon>Hexapoda</taxon>
        <taxon>Insecta</taxon>
        <taxon>Pterygota</taxon>
        <taxon>Neoptera</taxon>
        <taxon>Endopterygota</taxon>
        <taxon>Lepidoptera</taxon>
        <taxon>Glossata</taxon>
        <taxon>Ditrysia</taxon>
        <taxon>Gelechioidea</taxon>
        <taxon>Gelechiidae</taxon>
        <taxon>Apatetrinae</taxon>
        <taxon>Pectinophora</taxon>
    </lineage>
</organism>
<sequence>CIGGSGRHLRESACKGPKPDNERDCGGDCQPDWYFSEWGQCIGNCSYGVGVQRRTVWCAKHDGASVETECGTSKLQAHRTCEPQCPVAVPTLPPDLTIESQRASGYETTTTQRIINKYTQTEDCEDKLGNCALAVQARLCHYNYYMQNCCYSCRGR</sequence>
<accession>A0A1E1WGQ2</accession>
<dbReference type="InterPro" id="IPR010909">
    <property type="entry name" value="PLAC"/>
</dbReference>
<dbReference type="Pfam" id="PF08686">
    <property type="entry name" value="PLAC"/>
    <property type="match status" value="1"/>
</dbReference>
<protein>
    <recommendedName>
        <fullName evidence="2">PLAC domain-containing protein</fullName>
    </recommendedName>
</protein>
<evidence type="ECO:0000313" key="3">
    <source>
        <dbReference type="EMBL" id="JAT86138.1"/>
    </source>
</evidence>
<feature type="non-terminal residue" evidence="3">
    <location>
        <position position="1"/>
    </location>
</feature>
<evidence type="ECO:0000256" key="1">
    <source>
        <dbReference type="ARBA" id="ARBA00022729"/>
    </source>
</evidence>
<evidence type="ECO:0000259" key="2">
    <source>
        <dbReference type="PROSITE" id="PS50900"/>
    </source>
</evidence>
<feature type="domain" description="PLAC" evidence="2">
    <location>
        <begin position="120"/>
        <end position="156"/>
    </location>
</feature>
<proteinExistence type="predicted"/>
<name>A0A1E1WGQ2_PECGO</name>
<dbReference type="EMBL" id="GDQN01004916">
    <property type="protein sequence ID" value="JAT86138.1"/>
    <property type="molecule type" value="Transcribed_RNA"/>
</dbReference>
<dbReference type="AlphaFoldDB" id="A0A1E1WGQ2"/>